<keyword evidence="1" id="KW-0812">Transmembrane</keyword>
<accession>A0A077YWE7</accession>
<dbReference type="Gene3D" id="3.80.10.10">
    <property type="entry name" value="Ribonuclease Inhibitor"/>
    <property type="match status" value="1"/>
</dbReference>
<keyword evidence="1" id="KW-0472">Membrane</keyword>
<dbReference type="SUPFAM" id="SSF52047">
    <property type="entry name" value="RNI-like"/>
    <property type="match status" value="1"/>
</dbReference>
<feature type="domain" description="F-box" evidence="2">
    <location>
        <begin position="17"/>
        <end position="54"/>
    </location>
</feature>
<reference evidence="3" key="2">
    <citation type="submission" date="2014-03" db="EMBL/GenBank/DDBJ databases">
        <title>The whipworm genome and dual-species transcriptomics of an intimate host-pathogen interaction.</title>
        <authorList>
            <person name="Foth B.J."/>
            <person name="Tsai I.J."/>
            <person name="Reid A.J."/>
            <person name="Bancroft A.J."/>
            <person name="Nichol S."/>
            <person name="Tracey A."/>
            <person name="Holroyd N."/>
            <person name="Cotton J.A."/>
            <person name="Stanley E.J."/>
            <person name="Zarowiecki M."/>
            <person name="Liu J.Z."/>
            <person name="Huckvale T."/>
            <person name="Cooper P.J."/>
            <person name="Grencis R.K."/>
            <person name="Berriman M."/>
        </authorList>
    </citation>
    <scope>NUCLEOTIDE SEQUENCE [LARGE SCALE GENOMIC DNA]</scope>
</reference>
<evidence type="ECO:0000259" key="2">
    <source>
        <dbReference type="PROSITE" id="PS50181"/>
    </source>
</evidence>
<dbReference type="Pfam" id="PF00646">
    <property type="entry name" value="F-box"/>
    <property type="match status" value="1"/>
</dbReference>
<dbReference type="OrthoDB" id="10344195at2759"/>
<dbReference type="Proteomes" id="UP000030665">
    <property type="component" value="Unassembled WGS sequence"/>
</dbReference>
<evidence type="ECO:0000313" key="4">
    <source>
        <dbReference type="Proteomes" id="UP000030665"/>
    </source>
</evidence>
<sequence>MSERDDSSNAEQEGLSRPYILNLPLEIIVSIVKLVDQSDWMNLAMVNTQFRAAVILCLRPLTNVTLSQFLKPTSGFEAENHVIFILQALISVKFLIVPASILPAIRSQVARCLSRLKRLKSLNISGCVIREAVLCKLLHCLPQLEELSLRGAYIPTSLTDYDQSTLLFMLQLDVYECYTGRDALGILISKLPELMELGIQFQLP</sequence>
<keyword evidence="1" id="KW-1133">Transmembrane helix</keyword>
<reference evidence="3" key="1">
    <citation type="submission" date="2014-01" db="EMBL/GenBank/DDBJ databases">
        <authorList>
            <person name="Aslett M."/>
        </authorList>
    </citation>
    <scope>NUCLEOTIDE SEQUENCE</scope>
</reference>
<dbReference type="InterPro" id="IPR001810">
    <property type="entry name" value="F-box_dom"/>
</dbReference>
<evidence type="ECO:0000256" key="1">
    <source>
        <dbReference type="SAM" id="Phobius"/>
    </source>
</evidence>
<dbReference type="SUPFAM" id="SSF81383">
    <property type="entry name" value="F-box domain"/>
    <property type="match status" value="1"/>
</dbReference>
<feature type="transmembrane region" description="Helical" evidence="1">
    <location>
        <begin position="82"/>
        <end position="105"/>
    </location>
</feature>
<dbReference type="PROSITE" id="PS50181">
    <property type="entry name" value="FBOX"/>
    <property type="match status" value="1"/>
</dbReference>
<proteinExistence type="predicted"/>
<dbReference type="EMBL" id="HG805809">
    <property type="protein sequence ID" value="CDW51753.1"/>
    <property type="molecule type" value="Genomic_DNA"/>
</dbReference>
<dbReference type="AlphaFoldDB" id="A0A077YWE7"/>
<protein>
    <submittedName>
        <fullName evidence="3">F-box domain containing protein</fullName>
    </submittedName>
</protein>
<dbReference type="InterPro" id="IPR032675">
    <property type="entry name" value="LRR_dom_sf"/>
</dbReference>
<organism evidence="3 4">
    <name type="scientific">Trichuris trichiura</name>
    <name type="common">Whipworm</name>
    <name type="synonym">Trichocephalus trichiurus</name>
    <dbReference type="NCBI Taxonomy" id="36087"/>
    <lineage>
        <taxon>Eukaryota</taxon>
        <taxon>Metazoa</taxon>
        <taxon>Ecdysozoa</taxon>
        <taxon>Nematoda</taxon>
        <taxon>Enoplea</taxon>
        <taxon>Dorylaimia</taxon>
        <taxon>Trichinellida</taxon>
        <taxon>Trichuridae</taxon>
        <taxon>Trichuris</taxon>
    </lineage>
</organism>
<evidence type="ECO:0000313" key="3">
    <source>
        <dbReference type="EMBL" id="CDW51753.1"/>
    </source>
</evidence>
<name>A0A077YWE7_TRITR</name>
<gene>
    <name evidence="3" type="ORF">TTRE_0000001201</name>
</gene>
<dbReference type="InterPro" id="IPR036047">
    <property type="entry name" value="F-box-like_dom_sf"/>
</dbReference>
<keyword evidence="4" id="KW-1185">Reference proteome</keyword>